<dbReference type="GO" id="GO:0015969">
    <property type="term" value="P:guanosine tetraphosphate metabolic process"/>
    <property type="evidence" value="ECO:0007669"/>
    <property type="project" value="InterPro"/>
</dbReference>
<dbReference type="Pfam" id="PF04607">
    <property type="entry name" value="RelA_SpoT"/>
    <property type="match status" value="1"/>
</dbReference>
<name>A0AAE4C6C6_9MICC</name>
<dbReference type="PANTHER" id="PTHR41773">
    <property type="entry name" value="GTP PYROPHOSPHATASE-RELATED"/>
    <property type="match status" value="1"/>
</dbReference>
<proteinExistence type="predicted"/>
<dbReference type="PANTHER" id="PTHR41773:SF1">
    <property type="entry name" value="RELA_SPOT DOMAIN-CONTAINING PROTEIN"/>
    <property type="match status" value="1"/>
</dbReference>
<evidence type="ECO:0000259" key="2">
    <source>
        <dbReference type="SMART" id="SM00954"/>
    </source>
</evidence>
<evidence type="ECO:0000313" key="4">
    <source>
        <dbReference type="Proteomes" id="UP001247307"/>
    </source>
</evidence>
<organism evidence="3 4">
    <name type="scientific">Falsarthrobacter nasiphocae</name>
    <dbReference type="NCBI Taxonomy" id="189863"/>
    <lineage>
        <taxon>Bacteria</taxon>
        <taxon>Bacillati</taxon>
        <taxon>Actinomycetota</taxon>
        <taxon>Actinomycetes</taxon>
        <taxon>Micrococcales</taxon>
        <taxon>Micrococcaceae</taxon>
        <taxon>Falsarthrobacter</taxon>
    </lineage>
</organism>
<gene>
    <name evidence="3" type="ORF">J2S35_000952</name>
</gene>
<comment type="caution">
    <text evidence="3">The sequence shown here is derived from an EMBL/GenBank/DDBJ whole genome shotgun (WGS) entry which is preliminary data.</text>
</comment>
<accession>A0AAE4C6C6</accession>
<dbReference type="EMBL" id="JAVDUI010000001">
    <property type="protein sequence ID" value="MDR6892012.1"/>
    <property type="molecule type" value="Genomic_DNA"/>
</dbReference>
<dbReference type="SMART" id="SM00954">
    <property type="entry name" value="RelA_SpoT"/>
    <property type="match status" value="1"/>
</dbReference>
<dbReference type="Gene3D" id="3.30.460.10">
    <property type="entry name" value="Beta Polymerase, domain 2"/>
    <property type="match status" value="1"/>
</dbReference>
<dbReference type="InterPro" id="IPR043519">
    <property type="entry name" value="NT_sf"/>
</dbReference>
<sequence length="392" mass="45067">MRQRRHLSATGHDHTTSAELARSVRASVEEYIRLRPALEAVTADVTEKITQIFEGSTVRPLFIASRTKSVESFEEKASRVLPAMDEDETETLIFPDPLKNLNDLVAVRVIVTLPHEIREAAGLIKRARDIFDCRGDKEKDTGSIESGTYGYSSRHLILRTLQNDAVRHYQSLLPDADPNPNGAYFFEVQIRTVFAHAWSEIEHDIRFKSADRRAWSPTFDRQFTATAAMLEKVEETFEDLNDAYTRVSEFWDPEYGGAVPLTPARIREVWETLLPHVDRKFDDDWGWAAELLAAHEVERTDRLCELLDANRIRHVRSALDHRYSPGPDRLLDDVLLWEFGQGHIDRTAPEGDDELRSRRASLSRRLRQMRTYRRLHPEDFPPPLAREAESGA</sequence>
<evidence type="ECO:0000256" key="1">
    <source>
        <dbReference type="SAM" id="MobiDB-lite"/>
    </source>
</evidence>
<feature type="region of interest" description="Disordered" evidence="1">
    <location>
        <begin position="1"/>
        <end position="20"/>
    </location>
</feature>
<keyword evidence="4" id="KW-1185">Reference proteome</keyword>
<evidence type="ECO:0000313" key="3">
    <source>
        <dbReference type="EMBL" id="MDR6892012.1"/>
    </source>
</evidence>
<protein>
    <submittedName>
        <fullName evidence="3">PpGpp synthetase/RelA/SpoT-type nucleotidyltransferase</fullName>
    </submittedName>
</protein>
<reference evidence="3" key="1">
    <citation type="submission" date="2023-07" db="EMBL/GenBank/DDBJ databases">
        <title>Sequencing the genomes of 1000 actinobacteria strains.</title>
        <authorList>
            <person name="Klenk H.-P."/>
        </authorList>
    </citation>
    <scope>NUCLEOTIDE SEQUENCE</scope>
    <source>
        <strain evidence="3">DSM 13988</strain>
    </source>
</reference>
<dbReference type="AlphaFoldDB" id="A0AAE4C6C6"/>
<dbReference type="Proteomes" id="UP001247307">
    <property type="component" value="Unassembled WGS sequence"/>
</dbReference>
<feature type="domain" description="RelA/SpoT" evidence="2">
    <location>
        <begin position="65"/>
        <end position="213"/>
    </location>
</feature>
<dbReference type="CDD" id="cd05399">
    <property type="entry name" value="NT_Rel-Spo_like"/>
    <property type="match status" value="1"/>
</dbReference>
<dbReference type="InterPro" id="IPR007685">
    <property type="entry name" value="RelA_SpoT"/>
</dbReference>
<dbReference type="RefSeq" id="WP_309850436.1">
    <property type="nucleotide sequence ID" value="NZ_BAAAIU010000023.1"/>
</dbReference>
<dbReference type="SUPFAM" id="SSF81301">
    <property type="entry name" value="Nucleotidyltransferase"/>
    <property type="match status" value="1"/>
</dbReference>